<dbReference type="SUPFAM" id="SSF56112">
    <property type="entry name" value="Protein kinase-like (PK-like)"/>
    <property type="match status" value="1"/>
</dbReference>
<organism evidence="1 2">
    <name type="scientific">Gloeophyllum trabeum (strain ATCC 11539 / FP-39264 / Madison 617)</name>
    <name type="common">Brown rot fungus</name>
    <dbReference type="NCBI Taxonomy" id="670483"/>
    <lineage>
        <taxon>Eukaryota</taxon>
        <taxon>Fungi</taxon>
        <taxon>Dikarya</taxon>
        <taxon>Basidiomycota</taxon>
        <taxon>Agaricomycotina</taxon>
        <taxon>Agaricomycetes</taxon>
        <taxon>Gloeophyllales</taxon>
        <taxon>Gloeophyllaceae</taxon>
        <taxon>Gloeophyllum</taxon>
    </lineage>
</organism>
<dbReference type="GeneID" id="19304556"/>
<dbReference type="Proteomes" id="UP000030669">
    <property type="component" value="Unassembled WGS sequence"/>
</dbReference>
<evidence type="ECO:0000313" key="1">
    <source>
        <dbReference type="EMBL" id="EPQ52110.1"/>
    </source>
</evidence>
<evidence type="ECO:0000313" key="2">
    <source>
        <dbReference type="Proteomes" id="UP000030669"/>
    </source>
</evidence>
<dbReference type="AlphaFoldDB" id="S7RD30"/>
<dbReference type="PANTHER" id="PTHR21310:SF56">
    <property type="entry name" value="AMINOGLYCOSIDE PHOSPHOTRANSFERASE DOMAIN-CONTAINING PROTEIN"/>
    <property type="match status" value="1"/>
</dbReference>
<dbReference type="KEGG" id="gtr:GLOTRDRAFT_140547"/>
<dbReference type="HOGENOM" id="CLU_794660_0_0_1"/>
<dbReference type="PANTHER" id="PTHR21310">
    <property type="entry name" value="AMINOGLYCOSIDE PHOSPHOTRANSFERASE-RELATED-RELATED"/>
    <property type="match status" value="1"/>
</dbReference>
<evidence type="ECO:0008006" key="3">
    <source>
        <dbReference type="Google" id="ProtNLM"/>
    </source>
</evidence>
<sequence>MLNEQAIIASISEHFKVPPGTIGPFEFNDEVCEKKAMFLVDSRPYMLTVRPCALHIDEKLTRSEKERLKNQYELLKYIDECFRIPVPEAIMYRHDAAVGAEWMVRSHIPGRPLPEVWVNMTSEEKRKVCIRIGEIWATLLSKRWRNDGIRWACDYDSSKGGLLPLESLPERGTGRWSSIGDMDFLVQTATVRRKIDGVWTPVAPHERADVGAVVSRIRTAPILASDHLRAIRNFAIEHPEFRPDVILVDSSDYSKVTGVVGWEYHYMVPVYALRFWFFKDRNRFGGYAVDVLNVLIMRVVYENLPELRLLTSTDAVPLFHLYNLALRSRNWRKLGLNINSGSYIVNKQK</sequence>
<protein>
    <recommendedName>
        <fullName evidence="3">Aminoglycoside phosphotransferase domain-containing protein</fullName>
    </recommendedName>
</protein>
<gene>
    <name evidence="1" type="ORF">GLOTRDRAFT_140547</name>
</gene>
<proteinExistence type="predicted"/>
<dbReference type="RefSeq" id="XP_007869302.1">
    <property type="nucleotide sequence ID" value="XM_007871111.1"/>
</dbReference>
<reference evidence="1 2" key="1">
    <citation type="journal article" date="2012" name="Science">
        <title>The Paleozoic origin of enzymatic lignin decomposition reconstructed from 31 fungal genomes.</title>
        <authorList>
            <person name="Floudas D."/>
            <person name="Binder M."/>
            <person name="Riley R."/>
            <person name="Barry K."/>
            <person name="Blanchette R.A."/>
            <person name="Henrissat B."/>
            <person name="Martinez A.T."/>
            <person name="Otillar R."/>
            <person name="Spatafora J.W."/>
            <person name="Yadav J.S."/>
            <person name="Aerts A."/>
            <person name="Benoit I."/>
            <person name="Boyd A."/>
            <person name="Carlson A."/>
            <person name="Copeland A."/>
            <person name="Coutinho P.M."/>
            <person name="de Vries R.P."/>
            <person name="Ferreira P."/>
            <person name="Findley K."/>
            <person name="Foster B."/>
            <person name="Gaskell J."/>
            <person name="Glotzer D."/>
            <person name="Gorecki P."/>
            <person name="Heitman J."/>
            <person name="Hesse C."/>
            <person name="Hori C."/>
            <person name="Igarashi K."/>
            <person name="Jurgens J.A."/>
            <person name="Kallen N."/>
            <person name="Kersten P."/>
            <person name="Kohler A."/>
            <person name="Kuees U."/>
            <person name="Kumar T.K.A."/>
            <person name="Kuo A."/>
            <person name="LaButti K."/>
            <person name="Larrondo L.F."/>
            <person name="Lindquist E."/>
            <person name="Ling A."/>
            <person name="Lombard V."/>
            <person name="Lucas S."/>
            <person name="Lundell T."/>
            <person name="Martin R."/>
            <person name="McLaughlin D.J."/>
            <person name="Morgenstern I."/>
            <person name="Morin E."/>
            <person name="Murat C."/>
            <person name="Nagy L.G."/>
            <person name="Nolan M."/>
            <person name="Ohm R.A."/>
            <person name="Patyshakuliyeva A."/>
            <person name="Rokas A."/>
            <person name="Ruiz-Duenas F.J."/>
            <person name="Sabat G."/>
            <person name="Salamov A."/>
            <person name="Samejima M."/>
            <person name="Schmutz J."/>
            <person name="Slot J.C."/>
            <person name="St John F."/>
            <person name="Stenlid J."/>
            <person name="Sun H."/>
            <person name="Sun S."/>
            <person name="Syed K."/>
            <person name="Tsang A."/>
            <person name="Wiebenga A."/>
            <person name="Young D."/>
            <person name="Pisabarro A."/>
            <person name="Eastwood D.C."/>
            <person name="Martin F."/>
            <person name="Cullen D."/>
            <person name="Grigoriev I.V."/>
            <person name="Hibbett D.S."/>
        </authorList>
    </citation>
    <scope>NUCLEOTIDE SEQUENCE [LARGE SCALE GENOMIC DNA]</scope>
    <source>
        <strain evidence="1 2">ATCC 11539</strain>
    </source>
</reference>
<dbReference type="InterPro" id="IPR011009">
    <property type="entry name" value="Kinase-like_dom_sf"/>
</dbReference>
<name>S7RD30_GLOTA</name>
<dbReference type="EMBL" id="KB469308">
    <property type="protein sequence ID" value="EPQ52110.1"/>
    <property type="molecule type" value="Genomic_DNA"/>
</dbReference>
<dbReference type="InterPro" id="IPR051678">
    <property type="entry name" value="AGP_Transferase"/>
</dbReference>
<keyword evidence="2" id="KW-1185">Reference proteome</keyword>
<accession>S7RD30</accession>
<dbReference type="OrthoDB" id="10003767at2759"/>